<feature type="compositionally biased region" description="Basic and acidic residues" evidence="1">
    <location>
        <begin position="165"/>
        <end position="177"/>
    </location>
</feature>
<dbReference type="RefSeq" id="XP_032339392.1">
    <property type="nucleotide sequence ID" value="XM_032483501.1"/>
</dbReference>
<dbReference type="Proteomes" id="UP000694856">
    <property type="component" value="Chromosome 1"/>
</dbReference>
<keyword evidence="2" id="KW-1185">Reference proteome</keyword>
<accession>A0A8B8TB93</accession>
<evidence type="ECO:0000313" key="3">
    <source>
        <dbReference type="RefSeq" id="XP_032339392.1"/>
    </source>
</evidence>
<feature type="region of interest" description="Disordered" evidence="1">
    <location>
        <begin position="245"/>
        <end position="341"/>
    </location>
</feature>
<dbReference type="KEGG" id="cfr:116664823"/>
<organism evidence="2 3">
    <name type="scientific">Camelus ferus</name>
    <name type="common">Wild bactrian camel</name>
    <name type="synonym">Camelus bactrianus ferus</name>
    <dbReference type="NCBI Taxonomy" id="419612"/>
    <lineage>
        <taxon>Eukaryota</taxon>
        <taxon>Metazoa</taxon>
        <taxon>Chordata</taxon>
        <taxon>Craniata</taxon>
        <taxon>Vertebrata</taxon>
        <taxon>Euteleostomi</taxon>
        <taxon>Mammalia</taxon>
        <taxon>Eutheria</taxon>
        <taxon>Laurasiatheria</taxon>
        <taxon>Artiodactyla</taxon>
        <taxon>Tylopoda</taxon>
        <taxon>Camelidae</taxon>
        <taxon>Camelus</taxon>
    </lineage>
</organism>
<reference evidence="2" key="1">
    <citation type="submission" date="2025-05" db="UniProtKB">
        <authorList>
            <consortium name="RefSeq"/>
        </authorList>
    </citation>
    <scope>NUCLEOTIDE SEQUENCE [LARGE SCALE GENOMIC DNA]</scope>
</reference>
<feature type="compositionally biased region" description="Gly residues" evidence="1">
    <location>
        <begin position="195"/>
        <end position="208"/>
    </location>
</feature>
<gene>
    <name evidence="3" type="primary">LOC116664823</name>
</gene>
<protein>
    <submittedName>
        <fullName evidence="3">Translation initiation factor IF-2-like</fullName>
    </submittedName>
</protein>
<name>A0A8B8TB93_CAMFR</name>
<feature type="compositionally biased region" description="Gly residues" evidence="1">
    <location>
        <begin position="20"/>
        <end position="34"/>
    </location>
</feature>
<proteinExistence type="predicted"/>
<evidence type="ECO:0000256" key="1">
    <source>
        <dbReference type="SAM" id="MobiDB-lite"/>
    </source>
</evidence>
<dbReference type="GeneID" id="116664823"/>
<reference evidence="3" key="2">
    <citation type="submission" date="2025-08" db="UniProtKB">
        <authorList>
            <consortium name="RefSeq"/>
        </authorList>
    </citation>
    <scope>IDENTIFICATION</scope>
    <source>
        <tissue evidence="3">Ear skin</tissue>
    </source>
</reference>
<feature type="compositionally biased region" description="Gly residues" evidence="1">
    <location>
        <begin position="324"/>
        <end position="341"/>
    </location>
</feature>
<feature type="region of interest" description="Disordered" evidence="1">
    <location>
        <begin position="1"/>
        <end position="215"/>
    </location>
</feature>
<evidence type="ECO:0000313" key="2">
    <source>
        <dbReference type="Proteomes" id="UP000694856"/>
    </source>
</evidence>
<sequence>MASYKAMETGRRPPAPALLPGGGGGGGGGPGRQGCPGHEVRAASGRRVTQPRGPAPASCSRRFRTHSRFLASPEPASPRAAGRGLSGAGKGSVSPCGPLSASRAAPELARRLPLSGRSFGSHSCVASSRPPGFARNGARATRPGTGTPGRESQAPTTAPPAGNRARTDPQGRTEGEWRCPATDPGHSAPSPELRCGGGSCASGGGEGQGPPRLKRAKTTAWEVRLFADVRGAVFLQPENTRWCGDKQTGLSARRASEGQRGASARRLRDGRARGPGASHAMPRAAQAARVVTRDDEISQLPQRRGWEVQPVTQPGLGRTPALPGGLGRAGSGSGFGRGSWG</sequence>
<dbReference type="AlphaFoldDB" id="A0A8B8TB93"/>